<name>A0AB74UAN6_9GAMM</name>
<protein>
    <submittedName>
        <fullName evidence="1">Uncharacterized protein</fullName>
    </submittedName>
</protein>
<organism evidence="1">
    <name type="scientific">Salinicola endophyticus</name>
    <dbReference type="NCBI Taxonomy" id="1949083"/>
    <lineage>
        <taxon>Bacteria</taxon>
        <taxon>Pseudomonadati</taxon>
        <taxon>Pseudomonadota</taxon>
        <taxon>Gammaproteobacteria</taxon>
        <taxon>Oceanospirillales</taxon>
        <taxon>Halomonadaceae</taxon>
        <taxon>Salinicola</taxon>
    </lineage>
</organism>
<accession>A0AB74UAN6</accession>
<proteinExistence type="predicted"/>
<evidence type="ECO:0000313" key="1">
    <source>
        <dbReference type="EMBL" id="XCJ79633.1"/>
    </source>
</evidence>
<sequence>MRDMTTFLDSLDRPSPPADLGRELRALWWAGKSEWSKAHDQVDTASGPHAAWVHAYLHRWEGDIGNAGYWYRQAGLPVPDQSLDEEWQEITQSLLRALSPQS</sequence>
<dbReference type="RefSeq" id="WP_353980544.1">
    <property type="nucleotide sequence ID" value="NZ_CP159578.1"/>
</dbReference>
<dbReference type="EMBL" id="CP159578">
    <property type="protein sequence ID" value="XCJ79633.1"/>
    <property type="molecule type" value="Genomic_DNA"/>
</dbReference>
<reference evidence="1" key="1">
    <citation type="submission" date="2024-06" db="EMBL/GenBank/DDBJ databases">
        <title>Complete genome of Salinicola endophyticus HNIBRBA4755.</title>
        <authorList>
            <person name="Shin S.Y."/>
            <person name="Kang H."/>
            <person name="Song J."/>
        </authorList>
    </citation>
    <scope>NUCLEOTIDE SEQUENCE</scope>
    <source>
        <strain evidence="1">HNIBRBA4755</strain>
    </source>
</reference>
<gene>
    <name evidence="1" type="ORF">ABV408_00215</name>
</gene>
<dbReference type="AlphaFoldDB" id="A0AB74UAN6"/>